<dbReference type="InterPro" id="IPR057326">
    <property type="entry name" value="KR_dom"/>
</dbReference>
<dbReference type="PANTHER" id="PTHR42760">
    <property type="entry name" value="SHORT-CHAIN DEHYDROGENASES/REDUCTASES FAMILY MEMBER"/>
    <property type="match status" value="1"/>
</dbReference>
<gene>
    <name evidence="4" type="ORF">LPC04_07980</name>
</gene>
<evidence type="ECO:0000313" key="5">
    <source>
        <dbReference type="Proteomes" id="UP001139353"/>
    </source>
</evidence>
<dbReference type="PANTHER" id="PTHR42760:SF135">
    <property type="entry name" value="BLL7886 PROTEIN"/>
    <property type="match status" value="1"/>
</dbReference>
<reference evidence="4" key="1">
    <citation type="submission" date="2021-11" db="EMBL/GenBank/DDBJ databases">
        <title>BS-T2-15 a new species belonging to the Comamonadaceae family isolated from the soil of a French oak forest.</title>
        <authorList>
            <person name="Mieszkin S."/>
            <person name="Alain K."/>
        </authorList>
    </citation>
    <scope>NUCLEOTIDE SEQUENCE</scope>
    <source>
        <strain evidence="4">BS-T2-15</strain>
    </source>
</reference>
<comment type="caution">
    <text evidence="4">The sequence shown here is derived from an EMBL/GenBank/DDBJ whole genome shotgun (WGS) entry which is preliminary data.</text>
</comment>
<dbReference type="GO" id="GO:0016616">
    <property type="term" value="F:oxidoreductase activity, acting on the CH-OH group of donors, NAD or NADP as acceptor"/>
    <property type="evidence" value="ECO:0007669"/>
    <property type="project" value="TreeGrafter"/>
</dbReference>
<evidence type="ECO:0000313" key="4">
    <source>
        <dbReference type="EMBL" id="MCK9685645.1"/>
    </source>
</evidence>
<dbReference type="PRINTS" id="PR00081">
    <property type="entry name" value="GDHRDH"/>
</dbReference>
<dbReference type="InterPro" id="IPR036291">
    <property type="entry name" value="NAD(P)-bd_dom_sf"/>
</dbReference>
<feature type="domain" description="Ketoreductase" evidence="3">
    <location>
        <begin position="3"/>
        <end position="182"/>
    </location>
</feature>
<dbReference type="Gene3D" id="3.40.50.720">
    <property type="entry name" value="NAD(P)-binding Rossmann-like Domain"/>
    <property type="match status" value="1"/>
</dbReference>
<proteinExistence type="inferred from homology"/>
<dbReference type="Pfam" id="PF00106">
    <property type="entry name" value="adh_short"/>
    <property type="match status" value="1"/>
</dbReference>
<dbReference type="PRINTS" id="PR00080">
    <property type="entry name" value="SDRFAMILY"/>
</dbReference>
<evidence type="ECO:0000256" key="2">
    <source>
        <dbReference type="RuleBase" id="RU000363"/>
    </source>
</evidence>
<protein>
    <submittedName>
        <fullName evidence="4">SDR family NAD(P)-dependent oxidoreductase</fullName>
    </submittedName>
</protein>
<evidence type="ECO:0000259" key="3">
    <source>
        <dbReference type="SMART" id="SM00822"/>
    </source>
</evidence>
<dbReference type="SUPFAM" id="SSF51735">
    <property type="entry name" value="NAD(P)-binding Rossmann-fold domains"/>
    <property type="match status" value="1"/>
</dbReference>
<comment type="similarity">
    <text evidence="1 2">Belongs to the short-chain dehydrogenases/reductases (SDR) family.</text>
</comment>
<dbReference type="AlphaFoldDB" id="A0A9X1YIU1"/>
<dbReference type="EMBL" id="JAJLJH010000001">
    <property type="protein sequence ID" value="MCK9685645.1"/>
    <property type="molecule type" value="Genomic_DNA"/>
</dbReference>
<evidence type="ECO:0000256" key="1">
    <source>
        <dbReference type="ARBA" id="ARBA00006484"/>
    </source>
</evidence>
<dbReference type="RefSeq" id="WP_275681643.1">
    <property type="nucleotide sequence ID" value="NZ_JAJLJH010000001.1"/>
</dbReference>
<sequence>MERVFAVTGAFGVLGRALTRRFMDAGDHVILIDRVVAGEALRSEFASELVLDSVDLGDLEGTGAAIARGVRHFGHLDGLINAAGGFEWEKLQEGSLDTWDRMYATNLRTAVVASKCVLPHLLKSGYGRIVNIGAAAAAKAAGGMGPYAASKAGVARLTESLAEEVKDRLITVNAVLPSILDTPRNRADMPDADFGRWVSPGAIAELVTFLCSEQAAAITGASIPVTNRC</sequence>
<dbReference type="InterPro" id="IPR020904">
    <property type="entry name" value="Sc_DH/Rdtase_CS"/>
</dbReference>
<dbReference type="GO" id="GO:0030497">
    <property type="term" value="P:fatty acid elongation"/>
    <property type="evidence" value="ECO:0007669"/>
    <property type="project" value="TreeGrafter"/>
</dbReference>
<accession>A0A9X1YIU1</accession>
<dbReference type="SMART" id="SM00822">
    <property type="entry name" value="PKS_KR"/>
    <property type="match status" value="1"/>
</dbReference>
<keyword evidence="5" id="KW-1185">Reference proteome</keyword>
<dbReference type="Proteomes" id="UP001139353">
    <property type="component" value="Unassembled WGS sequence"/>
</dbReference>
<organism evidence="4 5">
    <name type="scientific">Scleromatobacter humisilvae</name>
    <dbReference type="NCBI Taxonomy" id="2897159"/>
    <lineage>
        <taxon>Bacteria</taxon>
        <taxon>Pseudomonadati</taxon>
        <taxon>Pseudomonadota</taxon>
        <taxon>Betaproteobacteria</taxon>
        <taxon>Burkholderiales</taxon>
        <taxon>Sphaerotilaceae</taxon>
        <taxon>Scleromatobacter</taxon>
    </lineage>
</organism>
<name>A0A9X1YIU1_9BURK</name>
<dbReference type="PROSITE" id="PS00061">
    <property type="entry name" value="ADH_SHORT"/>
    <property type="match status" value="1"/>
</dbReference>
<dbReference type="InterPro" id="IPR002347">
    <property type="entry name" value="SDR_fam"/>
</dbReference>